<feature type="compositionally biased region" description="Polar residues" evidence="1">
    <location>
        <begin position="39"/>
        <end position="54"/>
    </location>
</feature>
<keyword evidence="3" id="KW-1185">Reference proteome</keyword>
<protein>
    <recommendedName>
        <fullName evidence="4">F-box domain-containing protein</fullName>
    </recommendedName>
</protein>
<dbReference type="AlphaFoldDB" id="A0A067P8P7"/>
<organism evidence="2 3">
    <name type="scientific">Jaapia argillacea MUCL 33604</name>
    <dbReference type="NCBI Taxonomy" id="933084"/>
    <lineage>
        <taxon>Eukaryota</taxon>
        <taxon>Fungi</taxon>
        <taxon>Dikarya</taxon>
        <taxon>Basidiomycota</taxon>
        <taxon>Agaricomycotina</taxon>
        <taxon>Agaricomycetes</taxon>
        <taxon>Agaricomycetidae</taxon>
        <taxon>Jaapiales</taxon>
        <taxon>Jaapiaceae</taxon>
        <taxon>Jaapia</taxon>
    </lineage>
</organism>
<accession>A0A067P8P7</accession>
<proteinExistence type="predicted"/>
<feature type="region of interest" description="Disordered" evidence="1">
    <location>
        <begin position="39"/>
        <end position="94"/>
    </location>
</feature>
<evidence type="ECO:0000256" key="1">
    <source>
        <dbReference type="SAM" id="MobiDB-lite"/>
    </source>
</evidence>
<dbReference type="EMBL" id="KL197751">
    <property type="protein sequence ID" value="KDQ51144.1"/>
    <property type="molecule type" value="Genomic_DNA"/>
</dbReference>
<evidence type="ECO:0000313" key="2">
    <source>
        <dbReference type="EMBL" id="KDQ51144.1"/>
    </source>
</evidence>
<dbReference type="HOGENOM" id="CLU_454189_0_0_1"/>
<dbReference type="OrthoDB" id="2635672at2759"/>
<name>A0A067P8P7_9AGAM</name>
<sequence>MDPGGECSDSIISSDASTLVDSASFVSMDGSNAVTLRSLSVEPTHSSSQETITDFKSKRREGKPGAGKRVLSFFGGGKGDNPGNHSGSKASGSDTSLRLFPWSSQSLTDDLLYSQSSELPKDVRSRIVSKLPPIVLLSCLHNSHPLRDAALSLLIHRFSFRRYPGQTLDLNDLAYPRTCLEVSSPLNFSGIEVLSRTSHFPLIGGINATFYRENALKLRDLSRFVAKLTVVNEVGIYFYSNPFHVFPPEWSGTITSECLLDFLDALHGEQCTRFWSAQPAQNFISFFSITPTSSSRICRARPLHTLEDVSISASIYLLPPIQDWSIRTMNLSPITSLFLHCADLPPSAWTSVLSQVTIRSLKALSIQGTVPYLDLIDFLNRHSNITILYLNHCNPDHPSVHDGEPHLLDGPVLPDGFLPNLIYLTGPPECHLHFLKNRKPSTFPHLATFCIFPTDTSAPRRCQGYPFLTNLSPHVLGYTSLANDALEHIQSLPYDCSVTIVVGCKECVDWLLRQRRGGEVEIGLGDDAVKGGVTGILLALRGDAWLSEGDMMTLLPAWLSTFPSLSRFSFESLGPSVDFEDRLLEAILEACPNIPFLQNSHTQKSVTRMTGK</sequence>
<dbReference type="InParanoid" id="A0A067P8P7"/>
<dbReference type="Proteomes" id="UP000027265">
    <property type="component" value="Unassembled WGS sequence"/>
</dbReference>
<evidence type="ECO:0000313" key="3">
    <source>
        <dbReference type="Proteomes" id="UP000027265"/>
    </source>
</evidence>
<feature type="compositionally biased region" description="Polar residues" evidence="1">
    <location>
        <begin position="83"/>
        <end position="94"/>
    </location>
</feature>
<evidence type="ECO:0008006" key="4">
    <source>
        <dbReference type="Google" id="ProtNLM"/>
    </source>
</evidence>
<gene>
    <name evidence="2" type="ORF">JAAARDRAFT_538784</name>
</gene>
<reference evidence="3" key="1">
    <citation type="journal article" date="2014" name="Proc. Natl. Acad. Sci. U.S.A.">
        <title>Extensive sampling of basidiomycete genomes demonstrates inadequacy of the white-rot/brown-rot paradigm for wood decay fungi.</title>
        <authorList>
            <person name="Riley R."/>
            <person name="Salamov A.A."/>
            <person name="Brown D.W."/>
            <person name="Nagy L.G."/>
            <person name="Floudas D."/>
            <person name="Held B.W."/>
            <person name="Levasseur A."/>
            <person name="Lombard V."/>
            <person name="Morin E."/>
            <person name="Otillar R."/>
            <person name="Lindquist E.A."/>
            <person name="Sun H."/>
            <person name="LaButti K.M."/>
            <person name="Schmutz J."/>
            <person name="Jabbour D."/>
            <person name="Luo H."/>
            <person name="Baker S.E."/>
            <person name="Pisabarro A.G."/>
            <person name="Walton J.D."/>
            <person name="Blanchette R.A."/>
            <person name="Henrissat B."/>
            <person name="Martin F."/>
            <person name="Cullen D."/>
            <person name="Hibbett D.S."/>
            <person name="Grigoriev I.V."/>
        </authorList>
    </citation>
    <scope>NUCLEOTIDE SEQUENCE [LARGE SCALE GENOMIC DNA]</scope>
    <source>
        <strain evidence="3">MUCL 33604</strain>
    </source>
</reference>